<accession>A0A937W0Z9</accession>
<keyword evidence="2" id="KW-0378">Hydrolase</keyword>
<dbReference type="Gene3D" id="1.10.150.240">
    <property type="entry name" value="Putative phosphatase, domain 2"/>
    <property type="match status" value="1"/>
</dbReference>
<reference evidence="2" key="1">
    <citation type="submission" date="2019-03" db="EMBL/GenBank/DDBJ databases">
        <title>Lake Tanganyika Metagenome-Assembled Genomes (MAGs).</title>
        <authorList>
            <person name="Tran P."/>
        </authorList>
    </citation>
    <scope>NUCLEOTIDE SEQUENCE</scope>
    <source>
        <strain evidence="2">K_DeepCast_65m_m2_066</strain>
    </source>
</reference>
<dbReference type="Gene3D" id="3.40.50.1000">
    <property type="entry name" value="HAD superfamily/HAD-like"/>
    <property type="match status" value="1"/>
</dbReference>
<evidence type="ECO:0000256" key="1">
    <source>
        <dbReference type="SAM" id="MobiDB-lite"/>
    </source>
</evidence>
<organism evidence="2 3">
    <name type="scientific">Tectimicrobiota bacterium</name>
    <dbReference type="NCBI Taxonomy" id="2528274"/>
    <lineage>
        <taxon>Bacteria</taxon>
        <taxon>Pseudomonadati</taxon>
        <taxon>Nitrospinota/Tectimicrobiota group</taxon>
        <taxon>Candidatus Tectimicrobiota</taxon>
    </lineage>
</organism>
<name>A0A937W0Z9_UNCTE</name>
<dbReference type="InterPro" id="IPR036412">
    <property type="entry name" value="HAD-like_sf"/>
</dbReference>
<protein>
    <submittedName>
        <fullName evidence="2">HAD family hydrolase</fullName>
    </submittedName>
</protein>
<dbReference type="SUPFAM" id="SSF56784">
    <property type="entry name" value="HAD-like"/>
    <property type="match status" value="1"/>
</dbReference>
<dbReference type="AlphaFoldDB" id="A0A937W0Z9"/>
<sequence>MTTDRASAQVHGADPPASPWEGAWDRQGGYVGTVCPTHPVSRRPRRGARDVAGAFRSTFGQTFDDRTLGQYASIEHNIAQVCAQLGVHPTAAALQAAAAHRYAFTRRTLTPSPDVLAALDALKCAGFRLGLLSNCGPDVPHRWRECPLAASIDVAVFSCQARQKKPAQALYQTA</sequence>
<dbReference type="Proteomes" id="UP000712673">
    <property type="component" value="Unassembled WGS sequence"/>
</dbReference>
<evidence type="ECO:0000313" key="2">
    <source>
        <dbReference type="EMBL" id="MBM3224868.1"/>
    </source>
</evidence>
<dbReference type="InterPro" id="IPR023198">
    <property type="entry name" value="PGP-like_dom2"/>
</dbReference>
<comment type="caution">
    <text evidence="2">The sequence shown here is derived from an EMBL/GenBank/DDBJ whole genome shotgun (WGS) entry which is preliminary data.</text>
</comment>
<feature type="region of interest" description="Disordered" evidence="1">
    <location>
        <begin position="1"/>
        <end position="23"/>
    </location>
</feature>
<dbReference type="EMBL" id="VGLS01000425">
    <property type="protein sequence ID" value="MBM3224868.1"/>
    <property type="molecule type" value="Genomic_DNA"/>
</dbReference>
<dbReference type="InterPro" id="IPR023214">
    <property type="entry name" value="HAD_sf"/>
</dbReference>
<evidence type="ECO:0000313" key="3">
    <source>
        <dbReference type="Proteomes" id="UP000712673"/>
    </source>
</evidence>
<gene>
    <name evidence="2" type="ORF">FJZ47_13835</name>
</gene>
<proteinExistence type="predicted"/>
<dbReference type="GO" id="GO:0016787">
    <property type="term" value="F:hydrolase activity"/>
    <property type="evidence" value="ECO:0007669"/>
    <property type="project" value="UniProtKB-KW"/>
</dbReference>